<keyword evidence="4 7" id="KW-0808">Transferase</keyword>
<protein>
    <submittedName>
        <fullName evidence="7">S-adenosyl-L-methionine-dependent methyltransferase</fullName>
    </submittedName>
</protein>
<proteinExistence type="inferred from homology"/>
<dbReference type="FunFam" id="3.40.50.150:FF:000077">
    <property type="entry name" value="HemK methyltransferase family member 2"/>
    <property type="match status" value="1"/>
</dbReference>
<dbReference type="GO" id="GO:0003676">
    <property type="term" value="F:nucleic acid binding"/>
    <property type="evidence" value="ECO:0007669"/>
    <property type="project" value="InterPro"/>
</dbReference>
<evidence type="ECO:0000256" key="5">
    <source>
        <dbReference type="ARBA" id="ARBA00022691"/>
    </source>
</evidence>
<evidence type="ECO:0000313" key="7">
    <source>
        <dbReference type="EMBL" id="RKO92252.1"/>
    </source>
</evidence>
<comment type="similarity">
    <text evidence="2">Belongs to the eukaryotic/archaeal PrmC-related family.</text>
</comment>
<gene>
    <name evidence="7" type="ORF">BDK51DRAFT_15844</name>
</gene>
<keyword evidence="5" id="KW-0949">S-adenosyl-L-methionine</keyword>
<dbReference type="NCBIfam" id="TIGR00537">
    <property type="entry name" value="hemK_rel_arch"/>
    <property type="match status" value="1"/>
</dbReference>
<keyword evidence="8" id="KW-1185">Reference proteome</keyword>
<dbReference type="GO" id="GO:0008276">
    <property type="term" value="F:protein methyltransferase activity"/>
    <property type="evidence" value="ECO:0007669"/>
    <property type="project" value="TreeGrafter"/>
</dbReference>
<evidence type="ECO:0000313" key="8">
    <source>
        <dbReference type="Proteomes" id="UP000269721"/>
    </source>
</evidence>
<dbReference type="InterPro" id="IPR052190">
    <property type="entry name" value="Euk-Arch_PrmC-MTase"/>
</dbReference>
<dbReference type="EMBL" id="KZ994717">
    <property type="protein sequence ID" value="RKO92252.1"/>
    <property type="molecule type" value="Genomic_DNA"/>
</dbReference>
<dbReference type="InterPro" id="IPR029063">
    <property type="entry name" value="SAM-dependent_MTases_sf"/>
</dbReference>
<keyword evidence="6" id="KW-0539">Nucleus</keyword>
<dbReference type="PANTHER" id="PTHR45875">
    <property type="entry name" value="METHYLTRANSFERASE N6AMT1"/>
    <property type="match status" value="1"/>
</dbReference>
<dbReference type="InterPro" id="IPR002052">
    <property type="entry name" value="DNA_methylase_N6_adenine_CS"/>
</dbReference>
<evidence type="ECO:0000256" key="1">
    <source>
        <dbReference type="ARBA" id="ARBA00004123"/>
    </source>
</evidence>
<dbReference type="PROSITE" id="PS00092">
    <property type="entry name" value="N6_MTASE"/>
    <property type="match status" value="1"/>
</dbReference>
<evidence type="ECO:0000256" key="3">
    <source>
        <dbReference type="ARBA" id="ARBA00022603"/>
    </source>
</evidence>
<dbReference type="GO" id="GO:0035657">
    <property type="term" value="C:eRF1 methyltransferase complex"/>
    <property type="evidence" value="ECO:0007669"/>
    <property type="project" value="TreeGrafter"/>
</dbReference>
<evidence type="ECO:0000256" key="6">
    <source>
        <dbReference type="ARBA" id="ARBA00023242"/>
    </source>
</evidence>
<keyword evidence="3 7" id="KW-0489">Methyltransferase</keyword>
<reference evidence="8" key="1">
    <citation type="journal article" date="2018" name="Nat. Microbiol.">
        <title>Leveraging single-cell genomics to expand the fungal tree of life.</title>
        <authorList>
            <person name="Ahrendt S.R."/>
            <person name="Quandt C.A."/>
            <person name="Ciobanu D."/>
            <person name="Clum A."/>
            <person name="Salamov A."/>
            <person name="Andreopoulos B."/>
            <person name="Cheng J.F."/>
            <person name="Woyke T."/>
            <person name="Pelin A."/>
            <person name="Henrissat B."/>
            <person name="Reynolds N.K."/>
            <person name="Benny G.L."/>
            <person name="Smith M.E."/>
            <person name="James T.Y."/>
            <person name="Grigoriev I.V."/>
        </authorList>
    </citation>
    <scope>NUCLEOTIDE SEQUENCE [LARGE SCALE GENOMIC DNA]</scope>
</reference>
<dbReference type="GO" id="GO:0032259">
    <property type="term" value="P:methylation"/>
    <property type="evidence" value="ECO:0007669"/>
    <property type="project" value="UniProtKB-KW"/>
</dbReference>
<evidence type="ECO:0000256" key="2">
    <source>
        <dbReference type="ARBA" id="ARBA00006149"/>
    </source>
</evidence>
<dbReference type="OrthoDB" id="406152at2759"/>
<dbReference type="Gene3D" id="3.40.50.150">
    <property type="entry name" value="Vaccinia Virus protein VP39"/>
    <property type="match status" value="1"/>
</dbReference>
<dbReference type="GO" id="GO:0005634">
    <property type="term" value="C:nucleus"/>
    <property type="evidence" value="ECO:0007669"/>
    <property type="project" value="UniProtKB-SubCell"/>
</dbReference>
<dbReference type="SUPFAM" id="SSF53335">
    <property type="entry name" value="S-adenosyl-L-methionine-dependent methyltransferases"/>
    <property type="match status" value="1"/>
</dbReference>
<dbReference type="AlphaFoldDB" id="A0A4P9WIK3"/>
<name>A0A4P9WIK3_9FUNG</name>
<organism evidence="7 8">
    <name type="scientific">Blyttiomyces helicus</name>
    <dbReference type="NCBI Taxonomy" id="388810"/>
    <lineage>
        <taxon>Eukaryota</taxon>
        <taxon>Fungi</taxon>
        <taxon>Fungi incertae sedis</taxon>
        <taxon>Chytridiomycota</taxon>
        <taxon>Chytridiomycota incertae sedis</taxon>
        <taxon>Chytridiomycetes</taxon>
        <taxon>Chytridiomycetes incertae sedis</taxon>
        <taxon>Blyttiomyces</taxon>
    </lineage>
</organism>
<sequence length="217" mass="23841">MASHHPTPDLSHLNYSHYRNVYEPAEDTFLFLDALEADLPLLKALDPAVCLEIGSGSGCVITFLATLLGRHSSLYLSTDVNSLAASATLETGFKNAVPIDTVLTDLTLAVRERLHQSVDVILFNPPYVVTPSEEVGSHSIEAAWAGGIDGRQVIDRALPLINEILSPRGFFYLVVIRENKPEELMAHMASTFTLKSEVVLSRKAGREGLSILRFQRK</sequence>
<dbReference type="PANTHER" id="PTHR45875:SF1">
    <property type="entry name" value="METHYLTRANSFERASE N6AMT1"/>
    <property type="match status" value="1"/>
</dbReference>
<dbReference type="InterPro" id="IPR004557">
    <property type="entry name" value="PrmC-related"/>
</dbReference>
<comment type="subcellular location">
    <subcellularLocation>
        <location evidence="1">Nucleus</location>
    </subcellularLocation>
</comment>
<dbReference type="GO" id="GO:0008757">
    <property type="term" value="F:S-adenosylmethionine-dependent methyltransferase activity"/>
    <property type="evidence" value="ECO:0007669"/>
    <property type="project" value="TreeGrafter"/>
</dbReference>
<evidence type="ECO:0000256" key="4">
    <source>
        <dbReference type="ARBA" id="ARBA00022679"/>
    </source>
</evidence>
<dbReference type="Proteomes" id="UP000269721">
    <property type="component" value="Unassembled WGS sequence"/>
</dbReference>
<accession>A0A4P9WIK3</accession>